<dbReference type="InterPro" id="IPR037231">
    <property type="entry name" value="NAP-like_sf"/>
</dbReference>
<dbReference type="EMBL" id="LK056654">
    <property type="protein sequence ID" value="CDU22137.1"/>
    <property type="molecule type" value="Genomic_DNA"/>
</dbReference>
<accession>A0A127Z938</accession>
<dbReference type="AlphaFoldDB" id="A0A127Z938"/>
<evidence type="ECO:0000313" key="4">
    <source>
        <dbReference type="EMBL" id="CDU22137.1"/>
    </source>
</evidence>
<proteinExistence type="inferred from homology"/>
<name>A0A127Z938_9BASI</name>
<dbReference type="InterPro" id="IPR002164">
    <property type="entry name" value="NAP_family"/>
</dbReference>
<gene>
    <name evidence="4" type="ORF">SPSC_00767</name>
</gene>
<comment type="similarity">
    <text evidence="1 2">Belongs to the nucleosome assembly protein (NAP) family.</text>
</comment>
<dbReference type="Pfam" id="PF00956">
    <property type="entry name" value="NAP"/>
    <property type="match status" value="1"/>
</dbReference>
<evidence type="ECO:0000256" key="2">
    <source>
        <dbReference type="RuleBase" id="RU003876"/>
    </source>
</evidence>
<dbReference type="GO" id="GO:0006334">
    <property type="term" value="P:nucleosome assembly"/>
    <property type="evidence" value="ECO:0007669"/>
    <property type="project" value="InterPro"/>
</dbReference>
<evidence type="ECO:0000256" key="1">
    <source>
        <dbReference type="ARBA" id="ARBA00009947"/>
    </source>
</evidence>
<dbReference type="Gene3D" id="3.30.1120.90">
    <property type="entry name" value="Nucleosome assembly protein"/>
    <property type="match status" value="1"/>
</dbReference>
<evidence type="ECO:0000256" key="3">
    <source>
        <dbReference type="SAM" id="MobiDB-lite"/>
    </source>
</evidence>
<protein>
    <submittedName>
        <fullName evidence="4">Related to SET protein (Protein phosphatase 2A inhibitor)</fullName>
    </submittedName>
</protein>
<dbReference type="SUPFAM" id="SSF143113">
    <property type="entry name" value="NAP-like"/>
    <property type="match status" value="1"/>
</dbReference>
<feature type="compositionally biased region" description="Acidic residues" evidence="3">
    <location>
        <begin position="213"/>
        <end position="246"/>
    </location>
</feature>
<sequence>MAAAYRQPEAKVLSDALQQKVDALVQEFKKADVELIKHELKLNAPLYKKRAEIVSSIPDFWFQALINCSETNVYIDDADHDALSYLSNVEVHRDVEDPRAAEIIFTFRENPYFSNDKLVKKFPLVDGAKSLEDDFNFIDQTNPEKTQIDWKSDDKNLCKLKPTIGGPDSDDFEPGSFFSVFFENTDSEVAGGIGHVLMMNFWPGAIDYYTGNDDLDFDEDGFDSEEDEDDDDDDDDDQDEIDLEEDQPPKKKTKGDA</sequence>
<dbReference type="PANTHER" id="PTHR11875">
    <property type="entry name" value="TESTIS-SPECIFIC Y-ENCODED PROTEIN"/>
    <property type="match status" value="1"/>
</dbReference>
<reference evidence="4" key="1">
    <citation type="submission" date="2014-06" db="EMBL/GenBank/DDBJ databases">
        <authorList>
            <person name="Ju J."/>
            <person name="Zhang J."/>
        </authorList>
    </citation>
    <scope>NUCLEOTIDE SEQUENCE</scope>
    <source>
        <strain evidence="4">SscI8</strain>
    </source>
</reference>
<dbReference type="OrthoDB" id="19419at2759"/>
<feature type="region of interest" description="Disordered" evidence="3">
    <location>
        <begin position="213"/>
        <end position="257"/>
    </location>
</feature>
<organism evidence="4">
    <name type="scientific">Sporisorium scitamineum</name>
    <dbReference type="NCBI Taxonomy" id="49012"/>
    <lineage>
        <taxon>Eukaryota</taxon>
        <taxon>Fungi</taxon>
        <taxon>Dikarya</taxon>
        <taxon>Basidiomycota</taxon>
        <taxon>Ustilaginomycotina</taxon>
        <taxon>Ustilaginomycetes</taxon>
        <taxon>Ustilaginales</taxon>
        <taxon>Ustilaginaceae</taxon>
        <taxon>Sporisorium</taxon>
    </lineage>
</organism>
<dbReference type="GO" id="GO:0005634">
    <property type="term" value="C:nucleus"/>
    <property type="evidence" value="ECO:0007669"/>
    <property type="project" value="InterPro"/>
</dbReference>